<dbReference type="Proteomes" id="UP000078576">
    <property type="component" value="Unassembled WGS sequence"/>
</dbReference>
<feature type="transmembrane region" description="Helical" evidence="2">
    <location>
        <begin position="348"/>
        <end position="368"/>
    </location>
</feature>
<keyword evidence="2" id="KW-0812">Transmembrane</keyword>
<dbReference type="EMBL" id="KN714674">
    <property type="protein sequence ID" value="KUI54566.1"/>
    <property type="molecule type" value="Genomic_DNA"/>
</dbReference>
<sequence>MADESSILAGAMGAVLGYLGSEAAETIIFERLLWPERFYNGGTNISTLLKQALFLTMGGPIHGAALKTLDKMGRHGLYHGSRRGDFLGTAFYADTGVEFCFSGVGRDGKTDEDKEARNAFWVEVVRRVNHEQLGRDDNFPKFDAEDLEKGGCATRFRALQAVHHLMLRPADREEQKGRKDTATITSPSTGSTKIVQEGNKTWATVLGILCSELVAIITAIIAILVAGPRGGWWIAIYFFVPLILKLLAFVFSVHREPLDSLSDLAQIGTLDQVQSCRILDKHDRSFFLVITGPPAVVTQFFRHYGHPLRHTGRDRRREVLSISIIYAFVLYFPVGLAANLWMDETLQYLWLAYQLYTVFAMHVVRLMVWQGCGMTQERVAGSLVDGETRAVWLRSWPGTTVEASLWTTYVPSVACAEQTVGMLMEQSTIMNDYGFE</sequence>
<dbReference type="STRING" id="694573.A0A194USG3"/>
<gene>
    <name evidence="3" type="ORF">VP1G_01850</name>
</gene>
<name>A0A194USG3_CYTMA</name>
<protein>
    <submittedName>
        <fullName evidence="3">Uncharacterized protein</fullName>
    </submittedName>
</protein>
<evidence type="ECO:0000313" key="4">
    <source>
        <dbReference type="Proteomes" id="UP000078576"/>
    </source>
</evidence>
<feature type="transmembrane region" description="Helical" evidence="2">
    <location>
        <begin position="232"/>
        <end position="253"/>
    </location>
</feature>
<proteinExistence type="predicted"/>
<keyword evidence="2" id="KW-1133">Transmembrane helix</keyword>
<evidence type="ECO:0000313" key="3">
    <source>
        <dbReference type="EMBL" id="KUI54566.1"/>
    </source>
</evidence>
<accession>A0A194USG3</accession>
<feature type="region of interest" description="Disordered" evidence="1">
    <location>
        <begin position="171"/>
        <end position="192"/>
    </location>
</feature>
<feature type="compositionally biased region" description="Polar residues" evidence="1">
    <location>
        <begin position="182"/>
        <end position="192"/>
    </location>
</feature>
<dbReference type="OrthoDB" id="5295335at2759"/>
<feature type="transmembrane region" description="Helical" evidence="2">
    <location>
        <begin position="202"/>
        <end position="226"/>
    </location>
</feature>
<reference evidence="4" key="1">
    <citation type="submission" date="2014-12" db="EMBL/GenBank/DDBJ databases">
        <title>Genome Sequence of Valsa Canker Pathogens Uncovers a Specific Adaption of Colonization on Woody Bark.</title>
        <authorList>
            <person name="Yin Z."/>
            <person name="Liu H."/>
            <person name="Gao X."/>
            <person name="Li Z."/>
            <person name="Song N."/>
            <person name="Ke X."/>
            <person name="Dai Q."/>
            <person name="Wu Y."/>
            <person name="Sun Y."/>
            <person name="Xu J.-R."/>
            <person name="Kang Z.K."/>
            <person name="Wang L."/>
            <person name="Huang L."/>
        </authorList>
    </citation>
    <scope>NUCLEOTIDE SEQUENCE [LARGE SCALE GENOMIC DNA]</scope>
    <source>
        <strain evidence="4">SXYL134</strain>
    </source>
</reference>
<evidence type="ECO:0000256" key="1">
    <source>
        <dbReference type="SAM" id="MobiDB-lite"/>
    </source>
</evidence>
<feature type="compositionally biased region" description="Basic and acidic residues" evidence="1">
    <location>
        <begin position="171"/>
        <end position="181"/>
    </location>
</feature>
<feature type="transmembrane region" description="Helical" evidence="2">
    <location>
        <begin position="47"/>
        <end position="66"/>
    </location>
</feature>
<organism evidence="3 4">
    <name type="scientific">Cytospora mali</name>
    <name type="common">Apple Valsa canker fungus</name>
    <name type="synonym">Valsa mali</name>
    <dbReference type="NCBI Taxonomy" id="578113"/>
    <lineage>
        <taxon>Eukaryota</taxon>
        <taxon>Fungi</taxon>
        <taxon>Dikarya</taxon>
        <taxon>Ascomycota</taxon>
        <taxon>Pezizomycotina</taxon>
        <taxon>Sordariomycetes</taxon>
        <taxon>Sordariomycetidae</taxon>
        <taxon>Diaporthales</taxon>
        <taxon>Cytosporaceae</taxon>
        <taxon>Cytospora</taxon>
    </lineage>
</organism>
<evidence type="ECO:0000256" key="2">
    <source>
        <dbReference type="SAM" id="Phobius"/>
    </source>
</evidence>
<keyword evidence="2" id="KW-0472">Membrane</keyword>
<feature type="transmembrane region" description="Helical" evidence="2">
    <location>
        <begin position="319"/>
        <end position="342"/>
    </location>
</feature>
<dbReference type="AlphaFoldDB" id="A0A194USG3"/>
<keyword evidence="4" id="KW-1185">Reference proteome</keyword>